<dbReference type="CDD" id="cd04301">
    <property type="entry name" value="NAT_SF"/>
    <property type="match status" value="1"/>
</dbReference>
<dbReference type="Pfam" id="PF00583">
    <property type="entry name" value="Acetyltransf_1"/>
    <property type="match status" value="1"/>
</dbReference>
<dbReference type="Gene3D" id="3.40.630.30">
    <property type="match status" value="1"/>
</dbReference>
<evidence type="ECO:0000313" key="5">
    <source>
        <dbReference type="Proteomes" id="UP000660110"/>
    </source>
</evidence>
<evidence type="ECO:0000256" key="2">
    <source>
        <dbReference type="ARBA" id="ARBA00023315"/>
    </source>
</evidence>
<dbReference type="AlphaFoldDB" id="A0A917B6F3"/>
<name>A0A917B6F3_HALAA</name>
<organism evidence="4 5">
    <name type="scientific">Halobacillus andaensis</name>
    <dbReference type="NCBI Taxonomy" id="1176239"/>
    <lineage>
        <taxon>Bacteria</taxon>
        <taxon>Bacillati</taxon>
        <taxon>Bacillota</taxon>
        <taxon>Bacilli</taxon>
        <taxon>Bacillales</taxon>
        <taxon>Bacillaceae</taxon>
        <taxon>Halobacillus</taxon>
    </lineage>
</organism>
<dbReference type="Proteomes" id="UP000660110">
    <property type="component" value="Unassembled WGS sequence"/>
</dbReference>
<reference evidence="4" key="2">
    <citation type="submission" date="2020-09" db="EMBL/GenBank/DDBJ databases">
        <authorList>
            <person name="Sun Q."/>
            <person name="Zhou Y."/>
        </authorList>
    </citation>
    <scope>NUCLEOTIDE SEQUENCE</scope>
    <source>
        <strain evidence="4">CGMCC 1.12153</strain>
    </source>
</reference>
<dbReference type="PROSITE" id="PS51186">
    <property type="entry name" value="GNAT"/>
    <property type="match status" value="1"/>
</dbReference>
<keyword evidence="5" id="KW-1185">Reference proteome</keyword>
<dbReference type="InterPro" id="IPR050680">
    <property type="entry name" value="YpeA/RimI_acetyltransf"/>
</dbReference>
<gene>
    <name evidence="4" type="ORF">GCM10010954_25300</name>
</gene>
<dbReference type="GO" id="GO:0016747">
    <property type="term" value="F:acyltransferase activity, transferring groups other than amino-acyl groups"/>
    <property type="evidence" value="ECO:0007669"/>
    <property type="project" value="InterPro"/>
</dbReference>
<reference evidence="4" key="1">
    <citation type="journal article" date="2014" name="Int. J. Syst. Evol. Microbiol.">
        <title>Complete genome sequence of Corynebacterium casei LMG S-19264T (=DSM 44701T), isolated from a smear-ripened cheese.</title>
        <authorList>
            <consortium name="US DOE Joint Genome Institute (JGI-PGF)"/>
            <person name="Walter F."/>
            <person name="Albersmeier A."/>
            <person name="Kalinowski J."/>
            <person name="Ruckert C."/>
        </authorList>
    </citation>
    <scope>NUCLEOTIDE SEQUENCE</scope>
    <source>
        <strain evidence="4">CGMCC 1.12153</strain>
    </source>
</reference>
<protein>
    <submittedName>
        <fullName evidence="4">N-acetyltransferase</fullName>
    </submittedName>
</protein>
<keyword evidence="1" id="KW-0808">Transferase</keyword>
<evidence type="ECO:0000259" key="3">
    <source>
        <dbReference type="PROSITE" id="PS51186"/>
    </source>
</evidence>
<accession>A0A917B6F3</accession>
<dbReference type="InterPro" id="IPR000182">
    <property type="entry name" value="GNAT_dom"/>
</dbReference>
<dbReference type="RefSeq" id="WP_188377879.1">
    <property type="nucleotide sequence ID" value="NZ_BMEL01000003.1"/>
</dbReference>
<dbReference type="EMBL" id="BMEL01000003">
    <property type="protein sequence ID" value="GGF25358.1"/>
    <property type="molecule type" value="Genomic_DNA"/>
</dbReference>
<feature type="domain" description="N-acetyltransferase" evidence="3">
    <location>
        <begin position="5"/>
        <end position="144"/>
    </location>
</feature>
<evidence type="ECO:0000256" key="1">
    <source>
        <dbReference type="ARBA" id="ARBA00022679"/>
    </source>
</evidence>
<sequence length="144" mass="17045">MNYNVTIDMEGRGEFSNFIYQKLEQCKEEYPTYIAKNKESVQPINMMVSNEEQKWVGGISSELYWNWLEINDCWVYEQYRGQGIGTELLRTVENMARKRGADYAMLTTFEQRTKKFYVANGYKVVGEIKDYFPGTNFYTLKKTL</sequence>
<dbReference type="InterPro" id="IPR016181">
    <property type="entry name" value="Acyl_CoA_acyltransferase"/>
</dbReference>
<evidence type="ECO:0000313" key="4">
    <source>
        <dbReference type="EMBL" id="GGF25358.1"/>
    </source>
</evidence>
<proteinExistence type="predicted"/>
<dbReference type="SUPFAM" id="SSF55729">
    <property type="entry name" value="Acyl-CoA N-acyltransferases (Nat)"/>
    <property type="match status" value="1"/>
</dbReference>
<dbReference type="PANTHER" id="PTHR43420">
    <property type="entry name" value="ACETYLTRANSFERASE"/>
    <property type="match status" value="1"/>
</dbReference>
<comment type="caution">
    <text evidence="4">The sequence shown here is derived from an EMBL/GenBank/DDBJ whole genome shotgun (WGS) entry which is preliminary data.</text>
</comment>
<keyword evidence="2" id="KW-0012">Acyltransferase</keyword>